<comment type="caution">
    <text evidence="2">The sequence shown here is derived from an EMBL/GenBank/DDBJ whole genome shotgun (WGS) entry which is preliminary data.</text>
</comment>
<sequence>MEPKRESPRELDGAPKEQIPHNLSGTATAFGEATLESRRRASPKV</sequence>
<accession>A0A837D5M0</accession>
<evidence type="ECO:0000313" key="2">
    <source>
        <dbReference type="EMBL" id="KHF42515.1"/>
    </source>
</evidence>
<name>A0A837D5M0_9PSEU</name>
<evidence type="ECO:0000256" key="1">
    <source>
        <dbReference type="SAM" id="MobiDB-lite"/>
    </source>
</evidence>
<dbReference type="AlphaFoldDB" id="A0A837D5M0"/>
<organism evidence="2 3">
    <name type="scientific">Saccharomonospora viridis</name>
    <dbReference type="NCBI Taxonomy" id="1852"/>
    <lineage>
        <taxon>Bacteria</taxon>
        <taxon>Bacillati</taxon>
        <taxon>Actinomycetota</taxon>
        <taxon>Actinomycetes</taxon>
        <taxon>Pseudonocardiales</taxon>
        <taxon>Pseudonocardiaceae</taxon>
        <taxon>Saccharomonospora</taxon>
    </lineage>
</organism>
<dbReference type="Proteomes" id="UP000030848">
    <property type="component" value="Unassembled WGS sequence"/>
</dbReference>
<protein>
    <submittedName>
        <fullName evidence="2">Uncharacterized protein</fullName>
    </submittedName>
</protein>
<dbReference type="EMBL" id="JRZE01000006">
    <property type="protein sequence ID" value="KHF42515.1"/>
    <property type="molecule type" value="Genomic_DNA"/>
</dbReference>
<feature type="region of interest" description="Disordered" evidence="1">
    <location>
        <begin position="1"/>
        <end position="45"/>
    </location>
</feature>
<proteinExistence type="predicted"/>
<evidence type="ECO:0000313" key="3">
    <source>
        <dbReference type="Proteomes" id="UP000030848"/>
    </source>
</evidence>
<reference evidence="2 3" key="1">
    <citation type="submission" date="2014-10" db="EMBL/GenBank/DDBJ databases">
        <title>Genome sequence of Micropolyspora internatus JCM3315.</title>
        <authorList>
            <person name="Shin S.-K."/>
            <person name="Yi H."/>
        </authorList>
    </citation>
    <scope>NUCLEOTIDE SEQUENCE [LARGE SCALE GENOMIC DNA]</scope>
    <source>
        <strain evidence="2 3">JCM 3315</strain>
    </source>
</reference>
<gene>
    <name evidence="2" type="ORF">MINT15_27170</name>
</gene>
<feature type="compositionally biased region" description="Basic and acidic residues" evidence="1">
    <location>
        <begin position="1"/>
        <end position="19"/>
    </location>
</feature>